<dbReference type="OrthoDB" id="445007at2759"/>
<comment type="similarity">
    <text evidence="2">Belongs to the PhyH family.</text>
</comment>
<protein>
    <recommendedName>
        <fullName evidence="5">Phytanoyl-CoA dioxygenase</fullName>
    </recommendedName>
</protein>
<dbReference type="SUPFAM" id="SSF51197">
    <property type="entry name" value="Clavaminate synthase-like"/>
    <property type="match status" value="1"/>
</dbReference>
<dbReference type="STRING" id="90262.A0A1X2IJE8"/>
<accession>A0A1X2IJE8</accession>
<evidence type="ECO:0000256" key="1">
    <source>
        <dbReference type="ARBA" id="ARBA00001962"/>
    </source>
</evidence>
<evidence type="ECO:0000256" key="2">
    <source>
        <dbReference type="ARBA" id="ARBA00005830"/>
    </source>
</evidence>
<dbReference type="PANTHER" id="PTHR20883:SF46">
    <property type="entry name" value="PHYTANOYL-COA HYDROXYLASE"/>
    <property type="match status" value="1"/>
</dbReference>
<evidence type="ECO:0008006" key="5">
    <source>
        <dbReference type="Google" id="ProtNLM"/>
    </source>
</evidence>
<comment type="caution">
    <text evidence="3">The sequence shown here is derived from an EMBL/GenBank/DDBJ whole genome shotgun (WGS) entry which is preliminary data.</text>
</comment>
<dbReference type="Pfam" id="PF05721">
    <property type="entry name" value="PhyH"/>
    <property type="match status" value="1"/>
</dbReference>
<organism evidence="3 4">
    <name type="scientific">Absidia repens</name>
    <dbReference type="NCBI Taxonomy" id="90262"/>
    <lineage>
        <taxon>Eukaryota</taxon>
        <taxon>Fungi</taxon>
        <taxon>Fungi incertae sedis</taxon>
        <taxon>Mucoromycota</taxon>
        <taxon>Mucoromycotina</taxon>
        <taxon>Mucoromycetes</taxon>
        <taxon>Mucorales</taxon>
        <taxon>Cunninghamellaceae</taxon>
        <taxon>Absidia</taxon>
    </lineage>
</organism>
<sequence length="263" mass="29668">MMASLTSRHVEEFHCEGYTVLLNALSDDELTMLHDEADELSNYMMNEGYDLVRDFGSIVEPLECGYLDPPKSNESYKTNLEAFSKRRDELTPGTARFLTTTAGQWAGNLLYGDAHINWSRRRASQPVYLLNEQYIIKPPKTKAVSEFAWHCDSDYYREVSLQNELTVACWIALDDVNENNGTLLVGPLNDKSADTNANQQIKEIINIPAGSVVFMSSHIHHKSTGNASSRFRRVFMPQYSSRPLLNPQSFLPVALAVPLFPIS</sequence>
<name>A0A1X2IJE8_9FUNG</name>
<dbReference type="Proteomes" id="UP000193560">
    <property type="component" value="Unassembled WGS sequence"/>
</dbReference>
<dbReference type="InterPro" id="IPR008775">
    <property type="entry name" value="Phytyl_CoA_dOase-like"/>
</dbReference>
<dbReference type="EMBL" id="MCGE01000009">
    <property type="protein sequence ID" value="ORZ17691.1"/>
    <property type="molecule type" value="Genomic_DNA"/>
</dbReference>
<gene>
    <name evidence="3" type="ORF">BCR42DRAFT_490404</name>
</gene>
<dbReference type="PANTHER" id="PTHR20883">
    <property type="entry name" value="PHYTANOYL-COA DIOXYGENASE DOMAIN CONTAINING 1"/>
    <property type="match status" value="1"/>
</dbReference>
<dbReference type="Gene3D" id="2.60.120.620">
    <property type="entry name" value="q2cbj1_9rhob like domain"/>
    <property type="match status" value="1"/>
</dbReference>
<dbReference type="AlphaFoldDB" id="A0A1X2IJE8"/>
<proteinExistence type="inferred from homology"/>
<comment type="cofactor">
    <cofactor evidence="1">
        <name>Fe cation</name>
        <dbReference type="ChEBI" id="CHEBI:24875"/>
    </cofactor>
</comment>
<reference evidence="3 4" key="1">
    <citation type="submission" date="2016-07" db="EMBL/GenBank/DDBJ databases">
        <title>Pervasive Adenine N6-methylation of Active Genes in Fungi.</title>
        <authorList>
            <consortium name="DOE Joint Genome Institute"/>
            <person name="Mondo S.J."/>
            <person name="Dannebaum R.O."/>
            <person name="Kuo R.C."/>
            <person name="Labutti K."/>
            <person name="Haridas S."/>
            <person name="Kuo A."/>
            <person name="Salamov A."/>
            <person name="Ahrendt S.R."/>
            <person name="Lipzen A."/>
            <person name="Sullivan W."/>
            <person name="Andreopoulos W.B."/>
            <person name="Clum A."/>
            <person name="Lindquist E."/>
            <person name="Daum C."/>
            <person name="Ramamoorthy G.K."/>
            <person name="Gryganskyi A."/>
            <person name="Culley D."/>
            <person name="Magnuson J.K."/>
            <person name="James T.Y."/>
            <person name="O'Malley M.A."/>
            <person name="Stajich J.E."/>
            <person name="Spatafora J.W."/>
            <person name="Visel A."/>
            <person name="Grigoriev I.V."/>
        </authorList>
    </citation>
    <scope>NUCLEOTIDE SEQUENCE [LARGE SCALE GENOMIC DNA]</scope>
    <source>
        <strain evidence="3 4">NRRL 1336</strain>
    </source>
</reference>
<evidence type="ECO:0000313" key="4">
    <source>
        <dbReference type="Proteomes" id="UP000193560"/>
    </source>
</evidence>
<evidence type="ECO:0000313" key="3">
    <source>
        <dbReference type="EMBL" id="ORZ17691.1"/>
    </source>
</evidence>
<keyword evidence="4" id="KW-1185">Reference proteome</keyword>